<name>A0A6H5IMG1_9HYME</name>
<gene>
    <name evidence="1" type="ORF">TBRA_LOCUS10585</name>
</gene>
<reference evidence="1 2" key="1">
    <citation type="submission" date="2020-02" db="EMBL/GenBank/DDBJ databases">
        <authorList>
            <person name="Ferguson B K."/>
        </authorList>
    </citation>
    <scope>NUCLEOTIDE SEQUENCE [LARGE SCALE GENOMIC DNA]</scope>
</reference>
<evidence type="ECO:0000313" key="1">
    <source>
        <dbReference type="EMBL" id="CAB0038818.1"/>
    </source>
</evidence>
<dbReference type="Proteomes" id="UP000479190">
    <property type="component" value="Unassembled WGS sequence"/>
</dbReference>
<keyword evidence="2" id="KW-1185">Reference proteome</keyword>
<protein>
    <submittedName>
        <fullName evidence="1">Uncharacterized protein</fullName>
    </submittedName>
</protein>
<dbReference type="AlphaFoldDB" id="A0A6H5IMG1"/>
<dbReference type="EMBL" id="CADCXV010000928">
    <property type="protein sequence ID" value="CAB0038818.1"/>
    <property type="molecule type" value="Genomic_DNA"/>
</dbReference>
<evidence type="ECO:0000313" key="2">
    <source>
        <dbReference type="Proteomes" id="UP000479190"/>
    </source>
</evidence>
<sequence>MLGSRTRRIYPKVYFYMYYMFLEPDGSVKVSHRNLDLERLSPMIRRCAISKYNHSRQRSSTNLAHKRLAVSFTYSADVPSEHINHFGYETTHRELKRCLTEIVPGIDLHRLINVGADLTTECSGNKVGCGNKFAVDLEAEFNDIKNEFQKNYFHTLCKTRDLKITLFFWCRVVTHATAPLPPLPLLPLYIRVHIVHQQHQQPRARISDASRIIDMARYSSRSHYCRRRRRAIYTYTLAAAVLWSRSFRLRHCAAPLSPYYKTHTMHTYVTTGVGIVRIPLFARRHALFHPRARVHTRGDRV</sequence>
<accession>A0A6H5IMG1</accession>
<organism evidence="1 2">
    <name type="scientific">Trichogramma brassicae</name>
    <dbReference type="NCBI Taxonomy" id="86971"/>
    <lineage>
        <taxon>Eukaryota</taxon>
        <taxon>Metazoa</taxon>
        <taxon>Ecdysozoa</taxon>
        <taxon>Arthropoda</taxon>
        <taxon>Hexapoda</taxon>
        <taxon>Insecta</taxon>
        <taxon>Pterygota</taxon>
        <taxon>Neoptera</taxon>
        <taxon>Endopterygota</taxon>
        <taxon>Hymenoptera</taxon>
        <taxon>Apocrita</taxon>
        <taxon>Proctotrupomorpha</taxon>
        <taxon>Chalcidoidea</taxon>
        <taxon>Trichogrammatidae</taxon>
        <taxon>Trichogramma</taxon>
    </lineage>
</organism>
<proteinExistence type="predicted"/>